<reference evidence="1" key="1">
    <citation type="submission" date="2018-01" db="EMBL/GenBank/DDBJ databases">
        <authorList>
            <person name="Regsiter A."/>
            <person name="William W."/>
        </authorList>
    </citation>
    <scope>NUCLEOTIDE SEQUENCE</scope>
    <source>
        <strain evidence="1">TRIP AH-1</strain>
    </source>
</reference>
<evidence type="ECO:0000313" key="1">
    <source>
        <dbReference type="EMBL" id="SPD73804.1"/>
    </source>
</evidence>
<organism evidence="1">
    <name type="scientific">uncultured Desulfobacterium sp</name>
    <dbReference type="NCBI Taxonomy" id="201089"/>
    <lineage>
        <taxon>Bacteria</taxon>
        <taxon>Pseudomonadati</taxon>
        <taxon>Thermodesulfobacteriota</taxon>
        <taxon>Desulfobacteria</taxon>
        <taxon>Desulfobacterales</taxon>
        <taxon>Desulfobacteriaceae</taxon>
        <taxon>Desulfobacterium</taxon>
        <taxon>environmental samples</taxon>
    </lineage>
</organism>
<protein>
    <recommendedName>
        <fullName evidence="2">Phage protein</fullName>
    </recommendedName>
</protein>
<dbReference type="InterPro" id="IPR027417">
    <property type="entry name" value="P-loop_NTPase"/>
</dbReference>
<accession>A0A445MW89</accession>
<dbReference type="Gene3D" id="3.40.50.300">
    <property type="entry name" value="P-loop containing nucleotide triphosphate hydrolases"/>
    <property type="match status" value="1"/>
</dbReference>
<proteinExistence type="predicted"/>
<evidence type="ECO:0008006" key="2">
    <source>
        <dbReference type="Google" id="ProtNLM"/>
    </source>
</evidence>
<name>A0A445MW89_9BACT</name>
<dbReference type="EMBL" id="OJIN01000110">
    <property type="protein sequence ID" value="SPD73804.1"/>
    <property type="molecule type" value="Genomic_DNA"/>
</dbReference>
<sequence length="522" mass="60181">MRKRPNITEYRFDQWADDLKAWIQESVSPFEDDSPEKQQARKARAQWDKLYFMQTYLPHYFSKPFGDFHEEWADLGDIRDECAFVAAPREHAKSTFFTFGDVVHDICYALRRFVLIISDTNDQATGFTLPIRLELEDNPRIRHDFGDLRGPTWTQSDFTTSNGVRLLARGRGEKVRGLKNRQHRPDKAVVDDFENDINVENPTLVKKGKAWLLKAVIGSLGEGFCFLMIGNLFHPKSVLAQFMADKDEEGNPLYISKIYQAILDFGKATERPLWPDAWSMERLVKKRRSMGTVAFNAEMMNLTGSEESPFKEPWFKYYERVQLIMPEMIVATFVDPSAKSGEANDFKAIVTVGLERQKMMFRCLHAWIRHASPGEMFAAAYRQYDQYGGAIGIEDNMLEDFLHEAIYNYAKEVKRYLPWRAVHHSTNKEARIIGTLSYLVEHGKLLFEKGHSDQDLLVEQLIYILNKNVNDDGPDALEGAVRLIQSGGLMEYAYHPVRSKELSDMERPVSITAGFGRKEGLW</sequence>
<gene>
    <name evidence="1" type="ORF">PITCH_A1980007</name>
</gene>
<dbReference type="AlphaFoldDB" id="A0A445MW89"/>